<dbReference type="eggNOG" id="ENOG5031G5U">
    <property type="taxonomic scope" value="Bacteria"/>
</dbReference>
<dbReference type="OrthoDB" id="5573849at2"/>
<dbReference type="RefSeq" id="WP_003296350.1">
    <property type="nucleotide sequence ID" value="NZ_KK020676.1"/>
</dbReference>
<accession>A0A061JR82</accession>
<dbReference type="HOGENOM" id="CLU_1004237_0_0_6"/>
<reference evidence="1 2" key="1">
    <citation type="journal article" date="2013" name="Genome Announc.">
        <title>Draft Genome of the Nitrogen-Fixing Bacterium Pseudomonas stutzeri Strain KOS6 Isolated from Industrial Hydrocarbon Sludge.</title>
        <authorList>
            <person name="Grigoryeva T.V."/>
            <person name="Laikov A.V."/>
            <person name="Naumova R.P."/>
            <person name="Manolov A.I."/>
            <person name="Larin A.K."/>
            <person name="Karpova I.Y."/>
            <person name="Semashko T.A."/>
            <person name="Alexeev D.G."/>
            <person name="Kostryukova E.S."/>
            <person name="Muller R."/>
            <person name="Govorun V.M."/>
        </authorList>
    </citation>
    <scope>NUCLEOTIDE SEQUENCE [LARGE SCALE GENOMIC DNA]</scope>
    <source>
        <strain evidence="1 2">KOS6</strain>
    </source>
</reference>
<dbReference type="Pfam" id="PF19924">
    <property type="entry name" value="DUF6387"/>
    <property type="match status" value="1"/>
</dbReference>
<organism evidence="1 2">
    <name type="scientific">Stutzerimonas stutzeri KOS6</name>
    <dbReference type="NCBI Taxonomy" id="1218352"/>
    <lineage>
        <taxon>Bacteria</taxon>
        <taxon>Pseudomonadati</taxon>
        <taxon>Pseudomonadota</taxon>
        <taxon>Gammaproteobacteria</taxon>
        <taxon>Pseudomonadales</taxon>
        <taxon>Pseudomonadaceae</taxon>
        <taxon>Stutzerimonas</taxon>
    </lineage>
</organism>
<sequence>MKMKRPDTLPEWFDLEKYRGCAGFGPVEWWACLEKRQGAWQVVPHLVTEEPSSTLTALAHTRARPLADASRTREIIDRLATRRPVRSATWVELGRAARIDRLADSEQAHAWRALGADIQPTDEATPAIGALMIPGWLDHEADAAVAIVDLSAPYSVVMSAFQVWLKQARAAAQAARNRPKTDKWAEYGLLPYLDLQIWCLETDANIPEPMMAKAIHPPCEKEACIRCSGTDWIGDTLAPLARSLMADLSPLRALAAENIEEWAKAQRSALLQGNFQP</sequence>
<dbReference type="AlphaFoldDB" id="A0A061JR82"/>
<name>A0A061JR82_STUST</name>
<comment type="caution">
    <text evidence="1">The sequence shown here is derived from an EMBL/GenBank/DDBJ whole genome shotgun (WGS) entry which is preliminary data.</text>
</comment>
<dbReference type="Proteomes" id="UP000026923">
    <property type="component" value="Unassembled WGS sequence"/>
</dbReference>
<dbReference type="InterPro" id="IPR045664">
    <property type="entry name" value="DUF6387"/>
</dbReference>
<evidence type="ECO:0000313" key="1">
    <source>
        <dbReference type="EMBL" id="EWC40835.1"/>
    </source>
</evidence>
<proteinExistence type="predicted"/>
<evidence type="ECO:0000313" key="2">
    <source>
        <dbReference type="Proteomes" id="UP000026923"/>
    </source>
</evidence>
<protein>
    <submittedName>
        <fullName evidence="1">Uncharacterized protein</fullName>
    </submittedName>
</protein>
<dbReference type="EMBL" id="AMCZ02000016">
    <property type="protein sequence ID" value="EWC40835.1"/>
    <property type="molecule type" value="Genomic_DNA"/>
</dbReference>
<gene>
    <name evidence="1" type="ORF">B597_013470</name>
</gene>